<dbReference type="EMBL" id="JNFH02000129">
    <property type="protein sequence ID" value="KDS92069.1"/>
    <property type="molecule type" value="Genomic_DNA"/>
</dbReference>
<evidence type="ECO:0000313" key="2">
    <source>
        <dbReference type="EMBL" id="KDS92069.1"/>
    </source>
</evidence>
<protein>
    <submittedName>
        <fullName evidence="2">Lactoylglutathione lyase</fullName>
    </submittedName>
</protein>
<organism evidence="2 3">
    <name type="scientific">Halorubrum saccharovorum</name>
    <dbReference type="NCBI Taxonomy" id="2248"/>
    <lineage>
        <taxon>Archaea</taxon>
        <taxon>Methanobacteriati</taxon>
        <taxon>Methanobacteriota</taxon>
        <taxon>Stenosarchaea group</taxon>
        <taxon>Halobacteria</taxon>
        <taxon>Halobacteriales</taxon>
        <taxon>Haloferacaceae</taxon>
        <taxon>Halorubrum</taxon>
    </lineage>
</organism>
<dbReference type="SUPFAM" id="SSF54593">
    <property type="entry name" value="Glyoxalase/Bleomycin resistance protein/Dihydroxybiphenyl dioxygenase"/>
    <property type="match status" value="1"/>
</dbReference>
<keyword evidence="3" id="KW-1185">Reference proteome</keyword>
<evidence type="ECO:0000259" key="1">
    <source>
        <dbReference type="PROSITE" id="PS51819"/>
    </source>
</evidence>
<evidence type="ECO:0000313" key="3">
    <source>
        <dbReference type="Proteomes" id="UP000053331"/>
    </source>
</evidence>
<feature type="domain" description="VOC" evidence="1">
    <location>
        <begin position="5"/>
        <end position="129"/>
    </location>
</feature>
<dbReference type="AlphaFoldDB" id="A0A081EXD1"/>
<dbReference type="Gene3D" id="3.10.180.10">
    <property type="entry name" value="2,3-Dihydroxybiphenyl 1,2-Dioxygenase, domain 1"/>
    <property type="match status" value="1"/>
</dbReference>
<proteinExistence type="predicted"/>
<sequence length="130" mass="14516">MQARHIDHVNLRIPADGVDDAREFYGEKLDFGIEDTLYAADEKPFFDVRLSATAVIHCRPTEEFEPPTATSYDHVAVVVEESLDEIESELYSAGVEIEKRLDSPLGATGEAPAVYVEDPFGYQIELKARV</sequence>
<dbReference type="PROSITE" id="PS51819">
    <property type="entry name" value="VOC"/>
    <property type="match status" value="1"/>
</dbReference>
<dbReference type="Proteomes" id="UP000053331">
    <property type="component" value="Unassembled WGS sequence"/>
</dbReference>
<comment type="caution">
    <text evidence="2">The sequence shown here is derived from an EMBL/GenBank/DDBJ whole genome shotgun (WGS) entry which is preliminary data.</text>
</comment>
<dbReference type="RefSeq" id="WP_050027030.1">
    <property type="nucleotide sequence ID" value="NZ_JNFH02000129.1"/>
</dbReference>
<dbReference type="Pfam" id="PF00903">
    <property type="entry name" value="Glyoxalase"/>
    <property type="match status" value="1"/>
</dbReference>
<name>A0A081EXD1_9EURY</name>
<dbReference type="InterPro" id="IPR004360">
    <property type="entry name" value="Glyas_Fos-R_dOase_dom"/>
</dbReference>
<dbReference type="InterPro" id="IPR029068">
    <property type="entry name" value="Glyas_Bleomycin-R_OHBP_Dase"/>
</dbReference>
<keyword evidence="2" id="KW-0456">Lyase</keyword>
<accession>A0A081EXD1</accession>
<dbReference type="GO" id="GO:0016829">
    <property type="term" value="F:lyase activity"/>
    <property type="evidence" value="ECO:0007669"/>
    <property type="project" value="UniProtKB-KW"/>
</dbReference>
<dbReference type="InterPro" id="IPR037523">
    <property type="entry name" value="VOC_core"/>
</dbReference>
<reference evidence="2 3" key="1">
    <citation type="journal article" date="2015" name="Genome Announc.">
        <title>Draft genome sequence of a Halorubrum H3 strain isolated from the burlinskoye salt lake (Altai Krai, Russia).</title>
        <authorList>
            <person name="Rozanov A.S."/>
            <person name="Bryanskaya A.V."/>
            <person name="Malup T.K."/>
            <person name="Kotenko A.V."/>
            <person name="Peltek S.E."/>
        </authorList>
    </citation>
    <scope>NUCLEOTIDE SEQUENCE [LARGE SCALE GENOMIC DNA]</scope>
    <source>
        <strain evidence="2 3">H3</strain>
    </source>
</reference>
<gene>
    <name evidence="2" type="ORF">FK85_08000</name>
</gene>
<dbReference type="OrthoDB" id="6111at2157"/>